<dbReference type="Gene3D" id="3.90.550.10">
    <property type="entry name" value="Spore Coat Polysaccharide Biosynthesis Protein SpsA, Chain A"/>
    <property type="match status" value="1"/>
</dbReference>
<keyword evidence="5" id="KW-0472">Membrane</keyword>
<evidence type="ECO:0000256" key="3">
    <source>
        <dbReference type="ARBA" id="ARBA00022676"/>
    </source>
</evidence>
<evidence type="ECO:0000256" key="2">
    <source>
        <dbReference type="ARBA" id="ARBA00022475"/>
    </source>
</evidence>
<dbReference type="RefSeq" id="WP_346058661.1">
    <property type="nucleotide sequence ID" value="NZ_BAAAOP010000012.1"/>
</dbReference>
<comment type="similarity">
    <text evidence="8">Belongs to the glycosyltransferase 2 family. CrtQ subfamily.</text>
</comment>
<evidence type="ECO:0000313" key="11">
    <source>
        <dbReference type="EMBL" id="GAA2190466.1"/>
    </source>
</evidence>
<evidence type="ECO:0000259" key="10">
    <source>
        <dbReference type="Pfam" id="PF00535"/>
    </source>
</evidence>
<name>A0ABN3B984_9MICO</name>
<evidence type="ECO:0000256" key="8">
    <source>
        <dbReference type="ARBA" id="ARBA00038120"/>
    </source>
</evidence>
<evidence type="ECO:0000256" key="7">
    <source>
        <dbReference type="ARBA" id="ARBA00037904"/>
    </source>
</evidence>
<evidence type="ECO:0000313" key="12">
    <source>
        <dbReference type="Proteomes" id="UP001501084"/>
    </source>
</evidence>
<evidence type="ECO:0000256" key="1">
    <source>
        <dbReference type="ARBA" id="ARBA00004236"/>
    </source>
</evidence>
<organism evidence="11 12">
    <name type="scientific">Leucobacter alluvii</name>
    <dbReference type="NCBI Taxonomy" id="340321"/>
    <lineage>
        <taxon>Bacteria</taxon>
        <taxon>Bacillati</taxon>
        <taxon>Actinomycetota</taxon>
        <taxon>Actinomycetes</taxon>
        <taxon>Micrococcales</taxon>
        <taxon>Microbacteriaceae</taxon>
        <taxon>Leucobacter</taxon>
    </lineage>
</organism>
<dbReference type="InterPro" id="IPR001173">
    <property type="entry name" value="Glyco_trans_2-like"/>
</dbReference>
<gene>
    <name evidence="11" type="ORF">GCM10009786_27900</name>
</gene>
<comment type="pathway">
    <text evidence="7">Carotenoid biosynthesis; staphyloxanthin biosynthesis; staphyloxanthin from farnesyl diphosphate: step 4/5.</text>
</comment>
<dbReference type="CDD" id="cd00761">
    <property type="entry name" value="Glyco_tranf_GTA_type"/>
    <property type="match status" value="1"/>
</dbReference>
<proteinExistence type="inferred from homology"/>
<comment type="function">
    <text evidence="6">Catalyzes the glycosylation of 4,4'-diaponeurosporenoate, i.e. the esterification of glucose at the C1'' position with the carboxyl group of 4,4'-diaponeurosporenic acid, to form glycosyl-4,4'-diaponeurosporenoate. This is a step in the biosynthesis of staphyloxanthin, an orange pigment present in most staphylococci strains.</text>
</comment>
<dbReference type="PANTHER" id="PTHR43646">
    <property type="entry name" value="GLYCOSYLTRANSFERASE"/>
    <property type="match status" value="1"/>
</dbReference>
<protein>
    <recommendedName>
        <fullName evidence="9">4,4'-diaponeurosporenoate glycosyltransferase</fullName>
    </recommendedName>
</protein>
<sequence length="266" mass="28901">MDGDHDSTVSVVIPVKDDAPLLARCLRALAEQTRAPHESIVVDNNSQDESARVARDAGATVVPCAAPGIPAASATGYDAASSDYVLRLDADCLPEPTWIATFAGALDARRDVAVVTGGAHFVDGPKPLRRIAAAIYLGMYVATTSPALGHSPVFGSNLGFRRSAWLAVRDEVHLHAGIHDDLDLAYHFGERHRIRRVRTPVMGMSMRPLSSVGGFARRTAWAFRTVLLHWPADFPSVRWIRLALRRVLHRLGVPTPRAARTRQGRA</sequence>
<keyword evidence="4" id="KW-0808">Transferase</keyword>
<comment type="caution">
    <text evidence="11">The sequence shown here is derived from an EMBL/GenBank/DDBJ whole genome shotgun (WGS) entry which is preliminary data.</text>
</comment>
<dbReference type="EMBL" id="BAAAOP010000012">
    <property type="protein sequence ID" value="GAA2190466.1"/>
    <property type="molecule type" value="Genomic_DNA"/>
</dbReference>
<feature type="domain" description="Glycosyltransferase 2-like" evidence="10">
    <location>
        <begin position="10"/>
        <end position="132"/>
    </location>
</feature>
<evidence type="ECO:0000256" key="5">
    <source>
        <dbReference type="ARBA" id="ARBA00023136"/>
    </source>
</evidence>
<keyword evidence="12" id="KW-1185">Reference proteome</keyword>
<keyword evidence="3" id="KW-0328">Glycosyltransferase</keyword>
<reference evidence="11 12" key="1">
    <citation type="journal article" date="2019" name="Int. J. Syst. Evol. Microbiol.">
        <title>The Global Catalogue of Microorganisms (GCM) 10K type strain sequencing project: providing services to taxonomists for standard genome sequencing and annotation.</title>
        <authorList>
            <consortium name="The Broad Institute Genomics Platform"/>
            <consortium name="The Broad Institute Genome Sequencing Center for Infectious Disease"/>
            <person name="Wu L."/>
            <person name="Ma J."/>
        </authorList>
    </citation>
    <scope>NUCLEOTIDE SEQUENCE [LARGE SCALE GENOMIC DNA]</scope>
    <source>
        <strain evidence="11 12">JCM 14919</strain>
    </source>
</reference>
<comment type="subcellular location">
    <subcellularLocation>
        <location evidence="1">Cell membrane</location>
    </subcellularLocation>
</comment>
<keyword evidence="2" id="KW-1003">Cell membrane</keyword>
<dbReference type="PANTHER" id="PTHR43646:SF2">
    <property type="entry name" value="GLYCOSYLTRANSFERASE 2-LIKE DOMAIN-CONTAINING PROTEIN"/>
    <property type="match status" value="1"/>
</dbReference>
<accession>A0ABN3B984</accession>
<dbReference type="Pfam" id="PF00535">
    <property type="entry name" value="Glycos_transf_2"/>
    <property type="match status" value="1"/>
</dbReference>
<dbReference type="SUPFAM" id="SSF53448">
    <property type="entry name" value="Nucleotide-diphospho-sugar transferases"/>
    <property type="match status" value="1"/>
</dbReference>
<dbReference type="InterPro" id="IPR029044">
    <property type="entry name" value="Nucleotide-diphossugar_trans"/>
</dbReference>
<evidence type="ECO:0000256" key="6">
    <source>
        <dbReference type="ARBA" id="ARBA00037281"/>
    </source>
</evidence>
<evidence type="ECO:0000256" key="9">
    <source>
        <dbReference type="ARBA" id="ARBA00040345"/>
    </source>
</evidence>
<dbReference type="Proteomes" id="UP001501084">
    <property type="component" value="Unassembled WGS sequence"/>
</dbReference>
<evidence type="ECO:0000256" key="4">
    <source>
        <dbReference type="ARBA" id="ARBA00022679"/>
    </source>
</evidence>